<organism evidence="5 6">
    <name type="scientific">Gordonia sputi NBRC 100414</name>
    <dbReference type="NCBI Taxonomy" id="1089453"/>
    <lineage>
        <taxon>Bacteria</taxon>
        <taxon>Bacillati</taxon>
        <taxon>Actinomycetota</taxon>
        <taxon>Actinomycetes</taxon>
        <taxon>Mycobacteriales</taxon>
        <taxon>Gordoniaceae</taxon>
        <taxon>Gordonia</taxon>
    </lineage>
</organism>
<dbReference type="PANTHER" id="PTHR43643">
    <property type="entry name" value="HISTIDINOL-PHOSPHATE AMINOTRANSFERASE 2"/>
    <property type="match status" value="1"/>
</dbReference>
<keyword evidence="6" id="KW-1185">Reference proteome</keyword>
<evidence type="ECO:0000256" key="2">
    <source>
        <dbReference type="ARBA" id="ARBA00022679"/>
    </source>
</evidence>
<keyword evidence="2 5" id="KW-0808">Transferase</keyword>
<dbReference type="PANTHER" id="PTHR43643:SF3">
    <property type="entry name" value="HISTIDINOL-PHOSPHATE AMINOTRANSFERASE"/>
    <property type="match status" value="1"/>
</dbReference>
<dbReference type="Gene3D" id="3.90.1150.10">
    <property type="entry name" value="Aspartate Aminotransferase, domain 1"/>
    <property type="match status" value="1"/>
</dbReference>
<dbReference type="RefSeq" id="WP_005201791.1">
    <property type="nucleotide sequence ID" value="NZ_BAFC01000004.1"/>
</dbReference>
<dbReference type="CDD" id="cd00609">
    <property type="entry name" value="AAT_like"/>
    <property type="match status" value="1"/>
</dbReference>
<keyword evidence="1 5" id="KW-0032">Aminotransferase</keyword>
<dbReference type="InterPro" id="IPR004839">
    <property type="entry name" value="Aminotransferase_I/II_large"/>
</dbReference>
<dbReference type="InterPro" id="IPR015422">
    <property type="entry name" value="PyrdxlP-dep_Trfase_small"/>
</dbReference>
<dbReference type="GO" id="GO:0030170">
    <property type="term" value="F:pyridoxal phosphate binding"/>
    <property type="evidence" value="ECO:0007669"/>
    <property type="project" value="InterPro"/>
</dbReference>
<dbReference type="GO" id="GO:0008483">
    <property type="term" value="F:transaminase activity"/>
    <property type="evidence" value="ECO:0007669"/>
    <property type="project" value="UniProtKB-KW"/>
</dbReference>
<sequence>MLADNMIRLNLNESAYPPLPAVAEVLHEQVLSAHRYPEFTPHGSRRVIAHHLGVSDDMVTVGAGATGVIFQALQAALDHHGGVVPELVTATPTFDGFPILAQLLRMDFRGVPLDRFGGVDLDALRTSVTAATVAVIVCSPHNPTGTVVDERELHAFLTSLPDHVTVILDQAYIEFSTAAPDLHRLVALHPRLVVVRTFSKAHGLAALRVGYGVGDERLMSGIRRFEIPFAVSAPAQAAVPVALAATTALAHRVEAMRAARDRLSAQLHAIGASTIAGEGNFVYLPGADGVALGSLLGTCGVAVKTVPGHGVRITVGDTFSNARVLAALRATAATA</sequence>
<dbReference type="EMBL" id="BAFC01000004">
    <property type="protein sequence ID" value="GAB37206.1"/>
    <property type="molecule type" value="Genomic_DNA"/>
</dbReference>
<dbReference type="Pfam" id="PF00155">
    <property type="entry name" value="Aminotran_1_2"/>
    <property type="match status" value="1"/>
</dbReference>
<dbReference type="Proteomes" id="UP000005845">
    <property type="component" value="Unassembled WGS sequence"/>
</dbReference>
<dbReference type="eggNOG" id="COG0079">
    <property type="taxonomic scope" value="Bacteria"/>
</dbReference>
<gene>
    <name evidence="5" type="ORF">GOSPT_004_00210</name>
</gene>
<evidence type="ECO:0000313" key="5">
    <source>
        <dbReference type="EMBL" id="GAB37206.1"/>
    </source>
</evidence>
<evidence type="ECO:0000256" key="3">
    <source>
        <dbReference type="ARBA" id="ARBA00022898"/>
    </source>
</evidence>
<dbReference type="InterPro" id="IPR015421">
    <property type="entry name" value="PyrdxlP-dep_Trfase_major"/>
</dbReference>
<evidence type="ECO:0000313" key="6">
    <source>
        <dbReference type="Proteomes" id="UP000005845"/>
    </source>
</evidence>
<evidence type="ECO:0000256" key="1">
    <source>
        <dbReference type="ARBA" id="ARBA00022576"/>
    </source>
</evidence>
<accession>H5TUP8</accession>
<dbReference type="InterPro" id="IPR050106">
    <property type="entry name" value="HistidinolP_aminotransfase"/>
</dbReference>
<dbReference type="AlphaFoldDB" id="H5TUP8"/>
<name>H5TUP8_9ACTN</name>
<dbReference type="InterPro" id="IPR015424">
    <property type="entry name" value="PyrdxlP-dep_Trfase"/>
</dbReference>
<evidence type="ECO:0000259" key="4">
    <source>
        <dbReference type="Pfam" id="PF00155"/>
    </source>
</evidence>
<proteinExistence type="predicted"/>
<keyword evidence="3" id="KW-0663">Pyridoxal phosphate</keyword>
<reference evidence="5 6" key="1">
    <citation type="submission" date="2012-02" db="EMBL/GenBank/DDBJ databases">
        <title>Whole genome shotgun sequence of Gordonia sputi NBRC 100414.</title>
        <authorList>
            <person name="Yoshida I."/>
            <person name="Hosoyama A."/>
            <person name="Tsuchikane K."/>
            <person name="Katsumata H."/>
            <person name="Yamazaki S."/>
            <person name="Fujita N."/>
        </authorList>
    </citation>
    <scope>NUCLEOTIDE SEQUENCE [LARGE SCALE GENOMIC DNA]</scope>
    <source>
        <strain evidence="5 6">NBRC 100414</strain>
    </source>
</reference>
<protein>
    <submittedName>
        <fullName evidence="5">Putative aminotransferase</fullName>
    </submittedName>
</protein>
<dbReference type="SUPFAM" id="SSF53383">
    <property type="entry name" value="PLP-dependent transferases"/>
    <property type="match status" value="1"/>
</dbReference>
<feature type="domain" description="Aminotransferase class I/classII large" evidence="4">
    <location>
        <begin position="5"/>
        <end position="325"/>
    </location>
</feature>
<dbReference type="Gene3D" id="3.40.640.10">
    <property type="entry name" value="Type I PLP-dependent aspartate aminotransferase-like (Major domain)"/>
    <property type="match status" value="1"/>
</dbReference>
<comment type="caution">
    <text evidence="5">The sequence shown here is derived from an EMBL/GenBank/DDBJ whole genome shotgun (WGS) entry which is preliminary data.</text>
</comment>